<proteinExistence type="predicted"/>
<dbReference type="Proteomes" id="UP000258309">
    <property type="component" value="Unassembled WGS sequence"/>
</dbReference>
<evidence type="ECO:0000313" key="2">
    <source>
        <dbReference type="EMBL" id="RFU32795.1"/>
    </source>
</evidence>
<dbReference type="AlphaFoldDB" id="A0A3E2HHJ7"/>
<feature type="non-terminal residue" evidence="2">
    <location>
        <position position="1"/>
    </location>
</feature>
<evidence type="ECO:0000256" key="1">
    <source>
        <dbReference type="SAM" id="MobiDB-lite"/>
    </source>
</evidence>
<gene>
    <name evidence="2" type="ORF">B7463_g3565</name>
</gene>
<dbReference type="EMBL" id="NCSJ02000048">
    <property type="protein sequence ID" value="RFU32795.1"/>
    <property type="molecule type" value="Genomic_DNA"/>
</dbReference>
<organism evidence="2 3">
    <name type="scientific">Scytalidium lignicola</name>
    <name type="common">Hyphomycete</name>
    <dbReference type="NCBI Taxonomy" id="5539"/>
    <lineage>
        <taxon>Eukaryota</taxon>
        <taxon>Fungi</taxon>
        <taxon>Dikarya</taxon>
        <taxon>Ascomycota</taxon>
        <taxon>Pezizomycotina</taxon>
        <taxon>Leotiomycetes</taxon>
        <taxon>Leotiomycetes incertae sedis</taxon>
        <taxon>Scytalidium</taxon>
    </lineage>
</organism>
<feature type="non-terminal residue" evidence="2">
    <location>
        <position position="158"/>
    </location>
</feature>
<reference evidence="2 3" key="1">
    <citation type="submission" date="2018-05" db="EMBL/GenBank/DDBJ databases">
        <title>Draft genome sequence of Scytalidium lignicola DSM 105466, a ubiquitous saprotrophic fungus.</title>
        <authorList>
            <person name="Buettner E."/>
            <person name="Gebauer A.M."/>
            <person name="Hofrichter M."/>
            <person name="Liers C."/>
            <person name="Kellner H."/>
        </authorList>
    </citation>
    <scope>NUCLEOTIDE SEQUENCE [LARGE SCALE GENOMIC DNA]</scope>
    <source>
        <strain evidence="2 3">DSM 105466</strain>
    </source>
</reference>
<name>A0A3E2HHJ7_SCYLI</name>
<keyword evidence="3" id="KW-1185">Reference proteome</keyword>
<feature type="compositionally biased region" description="Polar residues" evidence="1">
    <location>
        <begin position="1"/>
        <end position="14"/>
    </location>
</feature>
<sequence length="158" mass="17163">MTDCVSSPKTSSHTIPKPFKVQEHMRHRAPRVFSPQNPPEKATVSSTLDVPETNLSPPALAVPLNTDSSNIEVIPDLCKALRMSKGTLCLGYLGNEDNSHNCLQLFCEKSATITVASPKSTKTLKELLDLSPIIFSRSDKALVALTLAKAVLQLHTTQ</sequence>
<feature type="region of interest" description="Disordered" evidence="1">
    <location>
        <begin position="1"/>
        <end position="52"/>
    </location>
</feature>
<feature type="compositionally biased region" description="Polar residues" evidence="1">
    <location>
        <begin position="43"/>
        <end position="52"/>
    </location>
</feature>
<accession>A0A3E2HHJ7</accession>
<evidence type="ECO:0000313" key="3">
    <source>
        <dbReference type="Proteomes" id="UP000258309"/>
    </source>
</evidence>
<protein>
    <submittedName>
        <fullName evidence="2">Uncharacterized protein</fullName>
    </submittedName>
</protein>
<comment type="caution">
    <text evidence="2">The sequence shown here is derived from an EMBL/GenBank/DDBJ whole genome shotgun (WGS) entry which is preliminary data.</text>
</comment>